<accession>A0A7C9HRJ7</accession>
<dbReference type="InterPro" id="IPR010090">
    <property type="entry name" value="Phage_tape_meas"/>
</dbReference>
<protein>
    <submittedName>
        <fullName evidence="4">Phage tail tape measure protein</fullName>
    </submittedName>
</protein>
<dbReference type="PANTHER" id="PTHR37813:SF1">
    <property type="entry name" value="FELS-2 PROPHAGE PROTEIN"/>
    <property type="match status" value="1"/>
</dbReference>
<comment type="caution">
    <text evidence="4">The sequence shown here is derived from an EMBL/GenBank/DDBJ whole genome shotgun (WGS) entry which is preliminary data.</text>
</comment>
<dbReference type="PANTHER" id="PTHR37813">
    <property type="entry name" value="FELS-2 PROPHAGE PROTEIN"/>
    <property type="match status" value="1"/>
</dbReference>
<keyword evidence="2" id="KW-0175">Coiled coil</keyword>
<dbReference type="Pfam" id="PF10145">
    <property type="entry name" value="PhageMin_Tail"/>
    <property type="match status" value="1"/>
</dbReference>
<evidence type="ECO:0000256" key="2">
    <source>
        <dbReference type="SAM" id="Coils"/>
    </source>
</evidence>
<feature type="domain" description="Phage tail tape measure protein" evidence="3">
    <location>
        <begin position="385"/>
        <end position="585"/>
    </location>
</feature>
<proteinExistence type="predicted"/>
<keyword evidence="1" id="KW-1188">Viral release from host cell</keyword>
<keyword evidence="5" id="KW-1185">Reference proteome</keyword>
<evidence type="ECO:0000313" key="5">
    <source>
        <dbReference type="Proteomes" id="UP000483286"/>
    </source>
</evidence>
<dbReference type="EMBL" id="WQLB01000009">
    <property type="protein sequence ID" value="MVN86912.1"/>
    <property type="molecule type" value="Genomic_DNA"/>
</dbReference>
<dbReference type="NCBIfam" id="TIGR01760">
    <property type="entry name" value="tape_meas_TP901"/>
    <property type="match status" value="1"/>
</dbReference>
<evidence type="ECO:0000259" key="3">
    <source>
        <dbReference type="Pfam" id="PF10145"/>
    </source>
</evidence>
<evidence type="ECO:0000256" key="1">
    <source>
        <dbReference type="ARBA" id="ARBA00022612"/>
    </source>
</evidence>
<feature type="coiled-coil region" evidence="2">
    <location>
        <begin position="1580"/>
        <end position="1643"/>
    </location>
</feature>
<reference evidence="4 5" key="1">
    <citation type="submission" date="2019-12" db="EMBL/GenBank/DDBJ databases">
        <title>Deinococcus sp. HMF7620 Genome sequencing and assembly.</title>
        <authorList>
            <person name="Kang H."/>
            <person name="Kim H."/>
            <person name="Joh K."/>
        </authorList>
    </citation>
    <scope>NUCLEOTIDE SEQUENCE [LARGE SCALE GENOMIC DNA]</scope>
    <source>
        <strain evidence="4 5">HMF7620</strain>
    </source>
</reference>
<gene>
    <name evidence="4" type="ORF">GO986_09055</name>
</gene>
<name>A0A7C9HRJ7_9DEIO</name>
<evidence type="ECO:0000313" key="4">
    <source>
        <dbReference type="EMBL" id="MVN86912.1"/>
    </source>
</evidence>
<dbReference type="Proteomes" id="UP000483286">
    <property type="component" value="Unassembled WGS sequence"/>
</dbReference>
<organism evidence="4 5">
    <name type="scientific">Deinococcus arboris</name>
    <dbReference type="NCBI Taxonomy" id="2682977"/>
    <lineage>
        <taxon>Bacteria</taxon>
        <taxon>Thermotogati</taxon>
        <taxon>Deinococcota</taxon>
        <taxon>Deinococci</taxon>
        <taxon>Deinococcales</taxon>
        <taxon>Deinococcaceae</taxon>
        <taxon>Deinococcus</taxon>
    </lineage>
</organism>
<feature type="coiled-coil region" evidence="2">
    <location>
        <begin position="1423"/>
        <end position="1460"/>
    </location>
</feature>
<sequence>MTQPGLAPLNGTADLDTTRFVRGARDALKAVREVADYVKRNGTLTLTAKLAGATPAAIRAAIAAAAGTSPLSVKLTFDQASISTALAALRTQLNAVAGLNVSTLTAAQAQTNTLIAQLTALIAQLRALGGGAGGAGGAGAGGRSGFSVNTQTLLSDLEKLNNEYKRGDINVNAYALRLTALQTSLRVAAAGATAGSAEFKALDQALTRTTQGLRNVNSAGITQLRTELSGARAAFDAAAAAATNLAQRRAAVAAYETEINRIRVALQGMASSGQLTAAQLGQVNRALAQTTREANTIRGGVNIAGLSGNIGNALQQLTSFLPGVGQLTSMFGALPGPILATAAAVGVFVAAMGASFRTAAQFQQGMADIKALTQPTAEGLQDLKDAALTLGTDLGVGPRAAAAGILELNRAGLSAKDVIGGGLTGALNLAGAAGIQVAEAAKLSAAAMTAFKLSSQDLPRVADNFANFSNSTFLGAEDLAQAIAAVGPVAVNAGLNIEQFGGIMATAAQGGFKAMSDAGTSVKTMLLSLQSPSEVGAKALAKIGVNAYDAEGNFRPFLDTVDDLRVALAGMSEQGRNRILKDVFGSDAIRVATILLNSNSEAIDKNIATQGKQGEAARIAAERLETYQGEVGRLQTKLEQLRIVVGDKLLPVATAVIKAFSSGVDNLIGFANGTENLMGYVLPLVGAFVAFKGAVIAAAAPALWATLMAAVTTFFGTVTTFATANPFGLIATAVAALAVTVNKLMSDTARIYDEIDQQQQESFDNTMKRVQALTAEGTELSRTQAKLLLAMDTLQSAETGRVTGVNIWGERTYEVDPKEVEVARARVQELRTELTALRTENQRRSITTEQATGVDPERVKQQSAAVEDLRKTLSERSFQLKIGGLEGIEKEVAQVEKTFDDLRKKLKESFGGNLNSNELKGALAELAATQEKEVSAVRARYAAERAAERQKEYQQAAASARQAAFGVQRAELDAMREGQAKRQAERDLDLAELQDEIARQVAEYAKYPDLKAQVESDGRRQVVALRRRWQEEDRVQAEENAKAIAEAEGEARAAVIAAMPEGAARLAAERAEELASVQQSIRDRLTALAGYPAEQARIEGLGQQRIAALRQGWARDDEKDAQERAGRIVKAFEAAQNAQFAAQQAGRDRQQAQADLDTARRVAQAGRDALKVAEIEGQAAGERADAVQETARLAYRQERKLLERAANEKLRTEGLTAREVADIRRQFYSDVDALDAKFSSDSLKRLQEREQEERDTAEKIRQARVAAAFRPSEDASRLVQDVEREGRLAQTTADRLVAQQGLTAAQLAYAGSLALALDSGEALLLTDEERRQKADSLKDAQLSVVESQRQEVELARQLVEEARGVETAYARVARLLATPGAGDAQRDLAEATGDVADAYSRALPYLQQFRSGSLKPGDFTPAKDALEDLVSALEAQRQKLEALRGEYDRQRTALQSVQDVLRGFGQEFGDAGLLDNAVQFNQGTYNAAKQALDGLLKGGQYDAAQLAEATQKLQSTYGGLKDSVEAVGEAQARVHEKEVRRIQTESEARTKALDRQIKAAQAAGNDAEVKNLEAQRDRIVLETEGKVSVLEAQAEAARKQAAAALTERTQGLQQVLQGVAQGAQKAQAGVQQLGSDVQKAEADMKASASRMKDALGGVFSQMPGLAAAAGRDAGRAFVQQLQAQLSGVRLPAVAAPRAVAVPGGGSGTGGTTVFNLYYNGQRQPTSQDLQQLARDLTPLIRAEAQRRSPAGPCRT</sequence>
<dbReference type="RefSeq" id="WP_157458962.1">
    <property type="nucleotide sequence ID" value="NZ_WQLB01000009.1"/>
</dbReference>